<organism evidence="14 15">
    <name type="scientific">Haemophilus sputorum</name>
    <dbReference type="NCBI Taxonomy" id="1078480"/>
    <lineage>
        <taxon>Bacteria</taxon>
        <taxon>Pseudomonadati</taxon>
        <taxon>Pseudomonadota</taxon>
        <taxon>Gammaproteobacteria</taxon>
        <taxon>Pasteurellales</taxon>
        <taxon>Pasteurellaceae</taxon>
        <taxon>Haemophilus</taxon>
    </lineage>
</organism>
<dbReference type="InterPro" id="IPR051224">
    <property type="entry name" value="NiCoT_RcnA"/>
</dbReference>
<feature type="transmembrane region" description="Helical" evidence="13">
    <location>
        <begin position="221"/>
        <end position="243"/>
    </location>
</feature>
<evidence type="ECO:0000256" key="1">
    <source>
        <dbReference type="ARBA" id="ARBA00002510"/>
    </source>
</evidence>
<evidence type="ECO:0000256" key="8">
    <source>
        <dbReference type="ARBA" id="ARBA00022989"/>
    </source>
</evidence>
<evidence type="ECO:0000256" key="9">
    <source>
        <dbReference type="ARBA" id="ARBA00023065"/>
    </source>
</evidence>
<keyword evidence="3" id="KW-0171">Cobalt transport</keyword>
<feature type="transmembrane region" description="Helical" evidence="13">
    <location>
        <begin position="249"/>
        <end position="276"/>
    </location>
</feature>
<comment type="function">
    <text evidence="1">Efflux system for nickel and cobalt.</text>
</comment>
<evidence type="ECO:0000256" key="4">
    <source>
        <dbReference type="ARBA" id="ARBA00022448"/>
    </source>
</evidence>
<comment type="similarity">
    <text evidence="13">Belongs to the NiCoT transporter (TC 2.A.52) family.</text>
</comment>
<name>A0A369YHD1_9PAST</name>
<dbReference type="PANTHER" id="PTHR40659">
    <property type="entry name" value="NICKEL/COBALT EFFLUX SYSTEM RCNA"/>
    <property type="match status" value="1"/>
</dbReference>
<keyword evidence="4 13" id="KW-0813">Transport</keyword>
<dbReference type="InterPro" id="IPR011541">
    <property type="entry name" value="Ni/Co_transpt_high_affinity"/>
</dbReference>
<reference evidence="14 15" key="1">
    <citation type="submission" date="2018-05" db="EMBL/GenBank/DDBJ databases">
        <title>Draft Genome Sequences for a Diverse set of 7 Haemophilus Species.</title>
        <authorList>
            <person name="Nichols M."/>
            <person name="Topaz N."/>
            <person name="Wang X."/>
            <person name="Wang X."/>
            <person name="Boxrud D."/>
        </authorList>
    </citation>
    <scope>NUCLEOTIDE SEQUENCE [LARGE SCALE GENOMIC DNA]</scope>
    <source>
        <strain evidence="14 15">C2002001239</strain>
    </source>
</reference>
<evidence type="ECO:0000256" key="11">
    <source>
        <dbReference type="ARBA" id="ARBA00023136"/>
    </source>
</evidence>
<feature type="transmembrane region" description="Helical" evidence="13">
    <location>
        <begin position="55"/>
        <end position="77"/>
    </location>
</feature>
<feature type="transmembrane region" description="Helical" evidence="13">
    <location>
        <begin position="7"/>
        <end position="23"/>
    </location>
</feature>
<comment type="subcellular location">
    <subcellularLocation>
        <location evidence="2 13">Cell membrane</location>
        <topology evidence="2 13">Multi-pass membrane protein</topology>
    </subcellularLocation>
</comment>
<evidence type="ECO:0000256" key="2">
    <source>
        <dbReference type="ARBA" id="ARBA00004651"/>
    </source>
</evidence>
<keyword evidence="12" id="KW-0170">Cobalt</keyword>
<dbReference type="Pfam" id="PF03824">
    <property type="entry name" value="NicO"/>
    <property type="match status" value="1"/>
</dbReference>
<keyword evidence="10" id="KW-0921">Nickel transport</keyword>
<feature type="transmembrane region" description="Helical" evidence="13">
    <location>
        <begin position="296"/>
        <end position="316"/>
    </location>
</feature>
<dbReference type="RefSeq" id="WP_111402381.1">
    <property type="nucleotide sequence ID" value="NZ_QEPN01000002.1"/>
</dbReference>
<dbReference type="GO" id="GO:0015099">
    <property type="term" value="F:nickel cation transmembrane transporter activity"/>
    <property type="evidence" value="ECO:0007669"/>
    <property type="project" value="UniProtKB-UniRule"/>
</dbReference>
<evidence type="ECO:0000313" key="15">
    <source>
        <dbReference type="Proteomes" id="UP000253872"/>
    </source>
</evidence>
<dbReference type="GO" id="GO:0005886">
    <property type="term" value="C:plasma membrane"/>
    <property type="evidence" value="ECO:0007669"/>
    <property type="project" value="UniProtKB-SubCell"/>
</dbReference>
<keyword evidence="6" id="KW-0533">Nickel</keyword>
<dbReference type="GO" id="GO:0032025">
    <property type="term" value="P:response to cobalt ion"/>
    <property type="evidence" value="ECO:0007669"/>
    <property type="project" value="TreeGrafter"/>
</dbReference>
<dbReference type="GO" id="GO:0006824">
    <property type="term" value="P:cobalt ion transport"/>
    <property type="evidence" value="ECO:0007669"/>
    <property type="project" value="UniProtKB-KW"/>
</dbReference>
<feature type="transmembrane region" description="Helical" evidence="13">
    <location>
        <begin position="127"/>
        <end position="152"/>
    </location>
</feature>
<evidence type="ECO:0000256" key="3">
    <source>
        <dbReference type="ARBA" id="ARBA00022426"/>
    </source>
</evidence>
<dbReference type="STRING" id="1035839.GCA_000238795_00409"/>
<keyword evidence="9" id="KW-0406">Ion transport</keyword>
<sequence>MRVKTGLSVILLLIIAVGLYWLYPTLLYQVMEWQKSFNLSLSSALHALKAHEQQAGWTLVGISFLYGVFHAVGPGHGKVILSSYLSLENTAIKHAMKISLASALVQGLVAVSLVSVIVVVFTLSRQYFNLTLLWVERMSFALMLLFGLYWVYRAYQAQRKASSPKMQFRHFTPLQKNVRNRPLVTRSSLNISSPHDSCGCGHQHLPSQAELQKPQDWRTSLMLIFSIGIRPCSGAILVLFLAYTLDIYAWGMLSAMAMALGTGITLCLFALLVLGLRQKAVSLSRFYFSTKTNRRLLWIVQFGLGLLLVVMAILLLHSSFLTENVPNTFFKR</sequence>
<evidence type="ECO:0000256" key="12">
    <source>
        <dbReference type="ARBA" id="ARBA00023285"/>
    </source>
</evidence>
<evidence type="ECO:0000256" key="5">
    <source>
        <dbReference type="ARBA" id="ARBA00022475"/>
    </source>
</evidence>
<feature type="transmembrane region" description="Helical" evidence="13">
    <location>
        <begin position="98"/>
        <end position="121"/>
    </location>
</feature>
<dbReference type="EMBL" id="QEPN01000002">
    <property type="protein sequence ID" value="RDE73248.1"/>
    <property type="molecule type" value="Genomic_DNA"/>
</dbReference>
<keyword evidence="11 13" id="KW-0472">Membrane</keyword>
<dbReference type="GO" id="GO:0046583">
    <property type="term" value="F:monoatomic cation efflux transmembrane transporter activity"/>
    <property type="evidence" value="ECO:0007669"/>
    <property type="project" value="TreeGrafter"/>
</dbReference>
<evidence type="ECO:0000256" key="13">
    <source>
        <dbReference type="RuleBase" id="RU362101"/>
    </source>
</evidence>
<gene>
    <name evidence="14" type="ORF">DPV93_03930</name>
</gene>
<evidence type="ECO:0000256" key="7">
    <source>
        <dbReference type="ARBA" id="ARBA00022692"/>
    </source>
</evidence>
<dbReference type="PANTHER" id="PTHR40659:SF1">
    <property type="entry name" value="NICKEL_COBALT EFFLUX SYSTEM RCNA"/>
    <property type="match status" value="1"/>
</dbReference>
<accession>A0A369YHD1</accession>
<evidence type="ECO:0000313" key="14">
    <source>
        <dbReference type="EMBL" id="RDE73248.1"/>
    </source>
</evidence>
<keyword evidence="7 13" id="KW-0812">Transmembrane</keyword>
<comment type="caution">
    <text evidence="14">The sequence shown here is derived from an EMBL/GenBank/DDBJ whole genome shotgun (WGS) entry which is preliminary data.</text>
</comment>
<evidence type="ECO:0000256" key="10">
    <source>
        <dbReference type="ARBA" id="ARBA00023112"/>
    </source>
</evidence>
<dbReference type="GO" id="GO:0010045">
    <property type="term" value="P:response to nickel cation"/>
    <property type="evidence" value="ECO:0007669"/>
    <property type="project" value="TreeGrafter"/>
</dbReference>
<dbReference type="Proteomes" id="UP000253872">
    <property type="component" value="Unassembled WGS sequence"/>
</dbReference>
<proteinExistence type="inferred from homology"/>
<keyword evidence="8 13" id="KW-1133">Transmembrane helix</keyword>
<protein>
    <recommendedName>
        <fullName evidence="13">Nickel/cobalt efflux system</fullName>
    </recommendedName>
</protein>
<evidence type="ECO:0000256" key="6">
    <source>
        <dbReference type="ARBA" id="ARBA00022596"/>
    </source>
</evidence>
<keyword evidence="5" id="KW-1003">Cell membrane</keyword>
<dbReference type="AlphaFoldDB" id="A0A369YHD1"/>